<accession>D3BIR8</accession>
<dbReference type="GeneID" id="31363633"/>
<organism evidence="1 2">
    <name type="scientific">Heterostelium pallidum (strain ATCC 26659 / Pp 5 / PN500)</name>
    <name type="common">Cellular slime mold</name>
    <name type="synonym">Polysphondylium pallidum</name>
    <dbReference type="NCBI Taxonomy" id="670386"/>
    <lineage>
        <taxon>Eukaryota</taxon>
        <taxon>Amoebozoa</taxon>
        <taxon>Evosea</taxon>
        <taxon>Eumycetozoa</taxon>
        <taxon>Dictyostelia</taxon>
        <taxon>Acytosteliales</taxon>
        <taxon>Acytosteliaceae</taxon>
        <taxon>Heterostelium</taxon>
    </lineage>
</organism>
<dbReference type="Proteomes" id="UP000001396">
    <property type="component" value="Unassembled WGS sequence"/>
</dbReference>
<sequence length="476" mass="54818">MNPCDPVVLIKKDNKSNNNNNMTVSLTWPCIVEILDFIYYDKCTPFRAKLELGLVSWRVFNYMSDRIDGYTLSDDHPDTLLQHLNSRYCILKNIRFLKILTNKAFDVEKHRQLAERLAHSVVRLTVVCHYQMALGAMQLPPDAINHLNGLTGMLTKVKQIRFWLSHNTQAFNEIFNGYATDNIESFKLFNLEEKDPLALVNYDNYLFASNPTQLQEYRGLLLPVFLSNIEPFQANLTKLALMIEQPLIGETFIDKTLPSMTSLKSLRFTVRVRLSKIDQHLATYLNNNNNNNDNNRLEHLHLSGYLLNNDQLLEAIVNNNRLKTLSIPGAFFNRTITLNLSKLTIYKPQVINSHFLDEASSMIKRIVLKDSEPVTPPILISYFKNNRYLQQIKGLVYSSALMNALKDRPETDCLRAIELKVTDPNLAVRFITSNIASCQSIHNAKIAFSRRIDIQADYDPFKCFTKTNPYNFLKIS</sequence>
<evidence type="ECO:0000313" key="2">
    <source>
        <dbReference type="Proteomes" id="UP000001396"/>
    </source>
</evidence>
<gene>
    <name evidence="1" type="ORF">PPL_08153</name>
</gene>
<proteinExistence type="predicted"/>
<dbReference type="AlphaFoldDB" id="D3BIR8"/>
<name>D3BIR8_HETP5</name>
<evidence type="ECO:0000313" key="1">
    <source>
        <dbReference type="EMBL" id="EFA78692.1"/>
    </source>
</evidence>
<dbReference type="RefSeq" id="XP_020430816.1">
    <property type="nucleotide sequence ID" value="XM_020578977.1"/>
</dbReference>
<keyword evidence="2" id="KW-1185">Reference proteome</keyword>
<reference evidence="1 2" key="1">
    <citation type="journal article" date="2011" name="Genome Res.">
        <title>Phylogeny-wide analysis of social amoeba genomes highlights ancient origins for complex intercellular communication.</title>
        <authorList>
            <person name="Heidel A.J."/>
            <person name="Lawal H.M."/>
            <person name="Felder M."/>
            <person name="Schilde C."/>
            <person name="Helps N.R."/>
            <person name="Tunggal B."/>
            <person name="Rivero F."/>
            <person name="John U."/>
            <person name="Schleicher M."/>
            <person name="Eichinger L."/>
            <person name="Platzer M."/>
            <person name="Noegel A.A."/>
            <person name="Schaap P."/>
            <person name="Gloeckner G."/>
        </authorList>
    </citation>
    <scope>NUCLEOTIDE SEQUENCE [LARGE SCALE GENOMIC DNA]</scope>
    <source>
        <strain evidence="2">ATCC 26659 / Pp 5 / PN500</strain>
    </source>
</reference>
<dbReference type="InParanoid" id="D3BIR8"/>
<comment type="caution">
    <text evidence="1">The sequence shown here is derived from an EMBL/GenBank/DDBJ whole genome shotgun (WGS) entry which is preliminary data.</text>
</comment>
<protein>
    <submittedName>
        <fullName evidence="1">Uncharacterized protein</fullName>
    </submittedName>
</protein>
<dbReference type="EMBL" id="ADBJ01000037">
    <property type="protein sequence ID" value="EFA78692.1"/>
    <property type="molecule type" value="Genomic_DNA"/>
</dbReference>